<organism evidence="8 9">
    <name type="scientific">Knipowitschia caucasica</name>
    <name type="common">Caucasian dwarf goby</name>
    <name type="synonym">Pomatoschistus caucasicus</name>
    <dbReference type="NCBI Taxonomy" id="637954"/>
    <lineage>
        <taxon>Eukaryota</taxon>
        <taxon>Metazoa</taxon>
        <taxon>Chordata</taxon>
        <taxon>Craniata</taxon>
        <taxon>Vertebrata</taxon>
        <taxon>Euteleostomi</taxon>
        <taxon>Actinopterygii</taxon>
        <taxon>Neopterygii</taxon>
        <taxon>Teleostei</taxon>
        <taxon>Neoteleostei</taxon>
        <taxon>Acanthomorphata</taxon>
        <taxon>Gobiaria</taxon>
        <taxon>Gobiiformes</taxon>
        <taxon>Gobioidei</taxon>
        <taxon>Gobiidae</taxon>
        <taxon>Gobiinae</taxon>
        <taxon>Knipowitschia</taxon>
    </lineage>
</organism>
<keyword evidence="4" id="KW-0255">Endonuclease</keyword>
<protein>
    <recommendedName>
        <fullName evidence="7">Murine leukemia virus integrase C-terminal domain-containing protein</fullName>
    </recommendedName>
</protein>
<feature type="region of interest" description="Disordered" evidence="6">
    <location>
        <begin position="49"/>
        <end position="72"/>
    </location>
</feature>
<evidence type="ECO:0000259" key="7">
    <source>
        <dbReference type="Pfam" id="PF18697"/>
    </source>
</evidence>
<dbReference type="Pfam" id="PF18697">
    <property type="entry name" value="MLVIN_C"/>
    <property type="match status" value="1"/>
</dbReference>
<dbReference type="GO" id="GO:0016787">
    <property type="term" value="F:hydrolase activity"/>
    <property type="evidence" value="ECO:0007669"/>
    <property type="project" value="UniProtKB-KW"/>
</dbReference>
<dbReference type="GO" id="GO:0004519">
    <property type="term" value="F:endonuclease activity"/>
    <property type="evidence" value="ECO:0007669"/>
    <property type="project" value="UniProtKB-KW"/>
</dbReference>
<keyword evidence="5" id="KW-0378">Hydrolase</keyword>
<keyword evidence="1" id="KW-0808">Transferase</keyword>
<evidence type="ECO:0000256" key="1">
    <source>
        <dbReference type="ARBA" id="ARBA00022679"/>
    </source>
</evidence>
<feature type="compositionally biased region" description="Basic and acidic residues" evidence="6">
    <location>
        <begin position="204"/>
        <end position="220"/>
    </location>
</feature>
<evidence type="ECO:0000313" key="8">
    <source>
        <dbReference type="EMBL" id="CAL1568978.1"/>
    </source>
</evidence>
<accession>A0AAV2IUL8</accession>
<proteinExistence type="predicted"/>
<name>A0AAV2IUL8_KNICA</name>
<gene>
    <name evidence="8" type="ORF">KC01_LOCUS1496</name>
</gene>
<feature type="domain" description="Murine leukemia virus integrase C-terminal" evidence="7">
    <location>
        <begin position="149"/>
        <end position="199"/>
    </location>
</feature>
<dbReference type="AlphaFoldDB" id="A0AAV2IUL8"/>
<feature type="region of interest" description="Disordered" evidence="6">
    <location>
        <begin position="202"/>
        <end position="262"/>
    </location>
</feature>
<keyword evidence="3" id="KW-0540">Nuclease</keyword>
<dbReference type="Gene3D" id="2.30.30.850">
    <property type="match status" value="1"/>
</dbReference>
<feature type="compositionally biased region" description="Basic and acidic residues" evidence="6">
    <location>
        <begin position="230"/>
        <end position="242"/>
    </location>
</feature>
<dbReference type="InterPro" id="IPR040643">
    <property type="entry name" value="MLVIN_C"/>
</dbReference>
<keyword evidence="2" id="KW-0548">Nucleotidyltransferase</keyword>
<feature type="region of interest" description="Disordered" evidence="6">
    <location>
        <begin position="95"/>
        <end position="148"/>
    </location>
</feature>
<sequence length="262" mass="28418">MIGHHEQSIRILFESNHALAQQVSQLTSQVFLPLLSLQSPVPAASTLASASAPSLESRCSDPEPYSASTTTTKPSCAPIYASPCGGIHAIGPSTAYTRGAPTTTPPGGLKKPREDWHNTNRRPPTQRTPKKWPQNKSQTKEEEVPPAVKPGDLVYVKTFRRKWHTPRREGPYEVVNATSTAVQVKGSPTWYHLNHCVKAPADGNEEKTIKEKEKNDHGCQGDESLEGGNEDPRGAGNDHDSTAEFPDVILVEGTGTPTGRET</sequence>
<evidence type="ECO:0000313" key="9">
    <source>
        <dbReference type="Proteomes" id="UP001497482"/>
    </source>
</evidence>
<feature type="compositionally biased region" description="Low complexity" evidence="6">
    <location>
        <begin position="99"/>
        <end position="108"/>
    </location>
</feature>
<evidence type="ECO:0000256" key="3">
    <source>
        <dbReference type="ARBA" id="ARBA00022722"/>
    </source>
</evidence>
<keyword evidence="9" id="KW-1185">Reference proteome</keyword>
<reference evidence="8 9" key="1">
    <citation type="submission" date="2024-04" db="EMBL/GenBank/DDBJ databases">
        <authorList>
            <person name="Waldvogel A.-M."/>
            <person name="Schoenle A."/>
        </authorList>
    </citation>
    <scope>NUCLEOTIDE SEQUENCE [LARGE SCALE GENOMIC DNA]</scope>
</reference>
<dbReference type="EMBL" id="OZ035823">
    <property type="protein sequence ID" value="CAL1568978.1"/>
    <property type="molecule type" value="Genomic_DNA"/>
</dbReference>
<evidence type="ECO:0000256" key="4">
    <source>
        <dbReference type="ARBA" id="ARBA00022759"/>
    </source>
</evidence>
<evidence type="ECO:0000256" key="2">
    <source>
        <dbReference type="ARBA" id="ARBA00022695"/>
    </source>
</evidence>
<dbReference type="GO" id="GO:0016779">
    <property type="term" value="F:nucleotidyltransferase activity"/>
    <property type="evidence" value="ECO:0007669"/>
    <property type="project" value="UniProtKB-KW"/>
</dbReference>
<evidence type="ECO:0000256" key="6">
    <source>
        <dbReference type="SAM" id="MobiDB-lite"/>
    </source>
</evidence>
<evidence type="ECO:0000256" key="5">
    <source>
        <dbReference type="ARBA" id="ARBA00022801"/>
    </source>
</evidence>
<dbReference type="Proteomes" id="UP001497482">
    <property type="component" value="Chromosome 1"/>
</dbReference>